<dbReference type="EMBL" id="FOMQ01000021">
    <property type="protein sequence ID" value="SFE23867.1"/>
    <property type="molecule type" value="Genomic_DNA"/>
</dbReference>
<dbReference type="OrthoDB" id="662444at2"/>
<dbReference type="CDD" id="cd00796">
    <property type="entry name" value="INT_Rci_Hp1_C"/>
    <property type="match status" value="1"/>
</dbReference>
<proteinExistence type="inferred from homology"/>
<gene>
    <name evidence="6" type="ORF">SAMN04489710_1212</name>
</gene>
<evidence type="ECO:0000256" key="3">
    <source>
        <dbReference type="ARBA" id="ARBA00023125"/>
    </source>
</evidence>
<feature type="domain" description="Tyr recombinase" evidence="5">
    <location>
        <begin position="292"/>
        <end position="461"/>
    </location>
</feature>
<comment type="similarity">
    <text evidence="1">Belongs to the 'phage' integrase family.</text>
</comment>
<evidence type="ECO:0000313" key="6">
    <source>
        <dbReference type="EMBL" id="SFE23867.1"/>
    </source>
</evidence>
<dbReference type="GO" id="GO:0006310">
    <property type="term" value="P:DNA recombination"/>
    <property type="evidence" value="ECO:0007669"/>
    <property type="project" value="UniProtKB-KW"/>
</dbReference>
<evidence type="ECO:0000256" key="1">
    <source>
        <dbReference type="ARBA" id="ARBA00008857"/>
    </source>
</evidence>
<dbReference type="PANTHER" id="PTHR30349:SF41">
    <property type="entry name" value="INTEGRASE_RECOMBINASE PROTEIN MJ0367-RELATED"/>
    <property type="match status" value="1"/>
</dbReference>
<dbReference type="PANTHER" id="PTHR30349">
    <property type="entry name" value="PHAGE INTEGRASE-RELATED"/>
    <property type="match status" value="1"/>
</dbReference>
<dbReference type="GO" id="GO:0015074">
    <property type="term" value="P:DNA integration"/>
    <property type="evidence" value="ECO:0007669"/>
    <property type="project" value="UniProtKB-KW"/>
</dbReference>
<dbReference type="STRING" id="32040.SAMN04489710_1212"/>
<evidence type="ECO:0000313" key="7">
    <source>
        <dbReference type="Proteomes" id="UP000199517"/>
    </source>
</evidence>
<keyword evidence="2" id="KW-0229">DNA integration</keyword>
<accession>A0A1I1YWM9</accession>
<dbReference type="Gene3D" id="1.10.443.10">
    <property type="entry name" value="Intergrase catalytic core"/>
    <property type="match status" value="1"/>
</dbReference>
<keyword evidence="4" id="KW-0233">DNA recombination</keyword>
<dbReference type="GO" id="GO:0003677">
    <property type="term" value="F:DNA binding"/>
    <property type="evidence" value="ECO:0007669"/>
    <property type="project" value="UniProtKB-KW"/>
</dbReference>
<keyword evidence="3" id="KW-0238">DNA-binding</keyword>
<dbReference type="InterPro" id="IPR013762">
    <property type="entry name" value="Integrase-like_cat_sf"/>
</dbReference>
<evidence type="ECO:0000256" key="4">
    <source>
        <dbReference type="ARBA" id="ARBA00023172"/>
    </source>
</evidence>
<dbReference type="PROSITE" id="PS51898">
    <property type="entry name" value="TYR_RECOMBINASE"/>
    <property type="match status" value="1"/>
</dbReference>
<reference evidence="7" key="1">
    <citation type="submission" date="2016-10" db="EMBL/GenBank/DDBJ databases">
        <authorList>
            <person name="Varghese N."/>
            <person name="Submissions S."/>
        </authorList>
    </citation>
    <scope>NUCLEOTIDE SEQUENCE [LARGE SCALE GENOMIC DNA]</scope>
    <source>
        <strain evidence="7">DSM 7481</strain>
    </source>
</reference>
<dbReference type="SUPFAM" id="SSF56349">
    <property type="entry name" value="DNA breaking-rejoining enzymes"/>
    <property type="match status" value="1"/>
</dbReference>
<evidence type="ECO:0000256" key="2">
    <source>
        <dbReference type="ARBA" id="ARBA00022908"/>
    </source>
</evidence>
<sequence>MADFTNRSPFIVTVARRPNLRRSFAYSRKEDAQKYINNLRDQGLEPSIDQGDSSWLVRVRREGHKDQAKTFKSLREAEAFAATIDAEERQGLFRDYTKGARTTTADLIRAYIQEDCPGLKGGANYAIILNAMLADSKNELAQRVEQRKREMKEFGKVMSPLGANRAPMTSLEWLNLPLTEVMPEDIEAFIEDRLDFVQASTVNRQIQLLSAVYNRQLTKQRIHLEHMPLDGVKRPKFFNERDRRLKGDEEVRLLEAARREDQMMSLEARVRDIAQAEVAAARQGETHYAVNRDRKAVYERAREQAIAEGFPHIPMMETFIQFQLSTSARRSETFGLFWDRIDWERHTAFVPTSKNGRPHHLSLRADVMALLRQLPRTSDVVFDIRLKTLLKAWRRICEAAGIDDLRIHDLRHEGISRMAESGLFKTVLDLQAYSGHRELRSLSRYTHLNTTSIAQLAEQAEVNRLEKMEHNGRLRLKKSTLTNLGGATDTVRESPSMLDAEHPLETELPSNVVVFEAFQRASRP</sequence>
<dbReference type="InterPro" id="IPR050090">
    <property type="entry name" value="Tyrosine_recombinase_XerCD"/>
</dbReference>
<dbReference type="Proteomes" id="UP000199517">
    <property type="component" value="Unassembled WGS sequence"/>
</dbReference>
<evidence type="ECO:0000259" key="5">
    <source>
        <dbReference type="PROSITE" id="PS51898"/>
    </source>
</evidence>
<keyword evidence="7" id="KW-1185">Reference proteome</keyword>
<name>A0A1I1YWM9_9BURK</name>
<organism evidence="6 7">
    <name type="scientific">Paracidovorax konjaci</name>
    <dbReference type="NCBI Taxonomy" id="32040"/>
    <lineage>
        <taxon>Bacteria</taxon>
        <taxon>Pseudomonadati</taxon>
        <taxon>Pseudomonadota</taxon>
        <taxon>Betaproteobacteria</taxon>
        <taxon>Burkholderiales</taxon>
        <taxon>Comamonadaceae</taxon>
        <taxon>Paracidovorax</taxon>
    </lineage>
</organism>
<dbReference type="InterPro" id="IPR002104">
    <property type="entry name" value="Integrase_catalytic"/>
</dbReference>
<dbReference type="InterPro" id="IPR011010">
    <property type="entry name" value="DNA_brk_join_enz"/>
</dbReference>
<protein>
    <submittedName>
        <fullName evidence="6">Phage integrase family protein</fullName>
    </submittedName>
</protein>
<dbReference type="RefSeq" id="WP_092957172.1">
    <property type="nucleotide sequence ID" value="NZ_FOMQ01000021.1"/>
</dbReference>
<dbReference type="AlphaFoldDB" id="A0A1I1YWM9"/>
<dbReference type="Pfam" id="PF00589">
    <property type="entry name" value="Phage_integrase"/>
    <property type="match status" value="1"/>
</dbReference>